<reference evidence="9 10" key="1">
    <citation type="submission" date="2014-06" db="EMBL/GenBank/DDBJ databases">
        <authorList>
            <person name="Swart Estienne"/>
        </authorList>
    </citation>
    <scope>NUCLEOTIDE SEQUENCE [LARGE SCALE GENOMIC DNA]</scope>
    <source>
        <strain evidence="9 10">130c</strain>
    </source>
</reference>
<feature type="transmembrane region" description="Helical" evidence="8">
    <location>
        <begin position="106"/>
        <end position="122"/>
    </location>
</feature>
<dbReference type="InParanoid" id="A0A078BAD1"/>
<gene>
    <name evidence="9" type="primary">Contig6004.g279</name>
    <name evidence="9" type="ORF">STYLEM_20671</name>
</gene>
<evidence type="ECO:0000256" key="5">
    <source>
        <dbReference type="ARBA" id="ARBA00023136"/>
    </source>
</evidence>
<feature type="region of interest" description="Disordered" evidence="7">
    <location>
        <begin position="197"/>
        <end position="217"/>
    </location>
</feature>
<dbReference type="AlphaFoldDB" id="A0A078BAD1"/>
<dbReference type="InterPro" id="IPR004345">
    <property type="entry name" value="TB2_DP1_HVA22"/>
</dbReference>
<evidence type="ECO:0000313" key="9">
    <source>
        <dbReference type="EMBL" id="CDW91515.1"/>
    </source>
</evidence>
<evidence type="ECO:0000256" key="1">
    <source>
        <dbReference type="ARBA" id="ARBA00004141"/>
    </source>
</evidence>
<dbReference type="PANTHER" id="PTHR12300:SF161">
    <property type="entry name" value="RECEPTOR EXPRESSION-ENHANCING PROTEIN"/>
    <property type="match status" value="1"/>
</dbReference>
<evidence type="ECO:0000256" key="4">
    <source>
        <dbReference type="ARBA" id="ARBA00022989"/>
    </source>
</evidence>
<dbReference type="GO" id="GO:0016020">
    <property type="term" value="C:membrane"/>
    <property type="evidence" value="ECO:0007669"/>
    <property type="project" value="UniProtKB-SubCell"/>
</dbReference>
<organism evidence="9 10">
    <name type="scientific">Stylonychia lemnae</name>
    <name type="common">Ciliate</name>
    <dbReference type="NCBI Taxonomy" id="5949"/>
    <lineage>
        <taxon>Eukaryota</taxon>
        <taxon>Sar</taxon>
        <taxon>Alveolata</taxon>
        <taxon>Ciliophora</taxon>
        <taxon>Intramacronucleata</taxon>
        <taxon>Spirotrichea</taxon>
        <taxon>Stichotrichia</taxon>
        <taxon>Sporadotrichida</taxon>
        <taxon>Oxytrichidae</taxon>
        <taxon>Stylonychinae</taxon>
        <taxon>Stylonychia</taxon>
    </lineage>
</organism>
<name>A0A078BAD1_STYLE</name>
<evidence type="ECO:0000256" key="3">
    <source>
        <dbReference type="ARBA" id="ARBA00022692"/>
    </source>
</evidence>
<keyword evidence="10" id="KW-1185">Reference proteome</keyword>
<comment type="similarity">
    <text evidence="2 6">Belongs to the DP1 family.</text>
</comment>
<evidence type="ECO:0000256" key="8">
    <source>
        <dbReference type="SAM" id="Phobius"/>
    </source>
</evidence>
<dbReference type="Pfam" id="PF03134">
    <property type="entry name" value="TB2_DP1_HVA22"/>
    <property type="match status" value="1"/>
</dbReference>
<dbReference type="Proteomes" id="UP000039865">
    <property type="component" value="Unassembled WGS sequence"/>
</dbReference>
<feature type="compositionally biased region" description="Polar residues" evidence="7">
    <location>
        <begin position="199"/>
        <end position="209"/>
    </location>
</feature>
<keyword evidence="5 8" id="KW-0472">Membrane</keyword>
<protein>
    <submittedName>
        <fullName evidence="9">Uncharacterized protein</fullName>
    </submittedName>
</protein>
<accession>A0A078BAD1</accession>
<feature type="transmembrane region" description="Helical" evidence="8">
    <location>
        <begin position="33"/>
        <end position="62"/>
    </location>
</feature>
<dbReference type="EMBL" id="CCKQ01019497">
    <property type="protein sequence ID" value="CDW91515.1"/>
    <property type="molecule type" value="Genomic_DNA"/>
</dbReference>
<dbReference type="OMA" id="MMPMANN"/>
<proteinExistence type="inferred from homology"/>
<comment type="subcellular location">
    <subcellularLocation>
        <location evidence="1 6">Membrane</location>
        <topology evidence="1 6">Multi-pass membrane protein</topology>
    </subcellularLocation>
</comment>
<evidence type="ECO:0000313" key="10">
    <source>
        <dbReference type="Proteomes" id="UP000039865"/>
    </source>
</evidence>
<keyword evidence="3 8" id="KW-0812">Transmembrane</keyword>
<sequence length="217" mass="25064">MDKIQQKTQALNKYAKRIPKLDMISEKTKLEPGLILAIILALTLLIFLVLFGVQLATLYITILYPGYNTLQALERKKNETDWLIYWTLFGIFSLLEELLCFVFNMIPLYCIVRLVFFVYLWLPKTQGALVIYEMVVSPLFAENRAKLRVQIQKSQSLKPNVSVEDKETFDPYTKSNTLKDSQVQEGKIDEQTVIKDDYIQQSESNTDDGSNAYAKPF</sequence>
<feature type="transmembrane region" description="Helical" evidence="8">
    <location>
        <begin position="82"/>
        <end position="99"/>
    </location>
</feature>
<dbReference type="OrthoDB" id="5913021at2759"/>
<evidence type="ECO:0000256" key="2">
    <source>
        <dbReference type="ARBA" id="ARBA00008573"/>
    </source>
</evidence>
<dbReference type="PANTHER" id="PTHR12300">
    <property type="entry name" value="HVA22-LIKE PROTEINS"/>
    <property type="match status" value="1"/>
</dbReference>
<keyword evidence="4 8" id="KW-1133">Transmembrane helix</keyword>
<evidence type="ECO:0000256" key="7">
    <source>
        <dbReference type="SAM" id="MobiDB-lite"/>
    </source>
</evidence>
<evidence type="ECO:0000256" key="6">
    <source>
        <dbReference type="RuleBase" id="RU362006"/>
    </source>
</evidence>